<dbReference type="Gene3D" id="1.10.10.60">
    <property type="entry name" value="Homeodomain-like"/>
    <property type="match status" value="1"/>
</dbReference>
<dbReference type="Pfam" id="PF09607">
    <property type="entry name" value="BrkDBD"/>
    <property type="match status" value="1"/>
</dbReference>
<dbReference type="EMBL" id="GBBM01007036">
    <property type="protein sequence ID" value="JAC28382.1"/>
    <property type="molecule type" value="mRNA"/>
</dbReference>
<evidence type="ECO:0000259" key="1">
    <source>
        <dbReference type="Pfam" id="PF09607"/>
    </source>
</evidence>
<name>A0A023G3P3_AMBTT</name>
<sequence>MGKYVSYTAHFKLKVIHYAKEEGKRAAGRKFGVDERCVHGWCSGKQMFRGALSKGSRACIRKLKTHFSST</sequence>
<reference evidence="2" key="1">
    <citation type="submission" date="2014-03" db="EMBL/GenBank/DDBJ databases">
        <title>The sialotranscriptome of Amblyomma triste, Amblyomma parvum and Amblyomma cajennense ticks, uncovered by 454-based RNA-seq.</title>
        <authorList>
            <person name="Garcia G.R."/>
            <person name="Gardinassi L.G."/>
            <person name="Ribeiro J.M."/>
            <person name="Anatriello E."/>
            <person name="Ferreira B.R."/>
            <person name="Moreira H.N."/>
            <person name="Mafra C."/>
            <person name="Olegario M.M."/>
            <person name="Szabo P.J."/>
            <person name="Miranda-Santos I.K."/>
            <person name="Maruyama S.R."/>
        </authorList>
    </citation>
    <scope>NUCLEOTIDE SEQUENCE</scope>
    <source>
        <strain evidence="2">Mato Grasso do Sul</strain>
        <tissue evidence="2">Salivary glands</tissue>
    </source>
</reference>
<proteinExistence type="evidence at transcript level"/>
<protein>
    <submittedName>
        <fullName evidence="2">Putative pogo family transposase ixodes scapularis pogo family transposase</fullName>
    </submittedName>
</protein>
<organism evidence="2">
    <name type="scientific">Amblyomma triste</name>
    <name type="common">Neotropical tick</name>
    <dbReference type="NCBI Taxonomy" id="251400"/>
    <lineage>
        <taxon>Eukaryota</taxon>
        <taxon>Metazoa</taxon>
        <taxon>Ecdysozoa</taxon>
        <taxon>Arthropoda</taxon>
        <taxon>Chelicerata</taxon>
        <taxon>Arachnida</taxon>
        <taxon>Acari</taxon>
        <taxon>Parasitiformes</taxon>
        <taxon>Ixodida</taxon>
        <taxon>Ixodoidea</taxon>
        <taxon>Ixodidae</taxon>
        <taxon>Amblyomminae</taxon>
        <taxon>Amblyomma</taxon>
    </lineage>
</organism>
<feature type="domain" description="Brinker DNA-binding" evidence="1">
    <location>
        <begin position="6"/>
        <end position="50"/>
    </location>
</feature>
<evidence type="ECO:0000313" key="2">
    <source>
        <dbReference type="EMBL" id="JAC28382.1"/>
    </source>
</evidence>
<dbReference type="AlphaFoldDB" id="A0A023G3P3"/>
<dbReference type="InterPro" id="IPR018586">
    <property type="entry name" value="Brinker_DNA-bd"/>
</dbReference>
<accession>A0A023G3P3</accession>